<feature type="domain" description="DUF8212" evidence="2">
    <location>
        <begin position="227"/>
        <end position="250"/>
    </location>
</feature>
<evidence type="ECO:0000259" key="1">
    <source>
        <dbReference type="Pfam" id="PF06985"/>
    </source>
</evidence>
<feature type="domain" description="Heterokaryon incompatibility" evidence="1">
    <location>
        <begin position="22"/>
        <end position="118"/>
    </location>
</feature>
<proteinExistence type="predicted"/>
<evidence type="ECO:0000313" key="4">
    <source>
        <dbReference type="Proteomes" id="UP000053617"/>
    </source>
</evidence>
<gene>
    <name evidence="3" type="ORF">Z518_04891</name>
</gene>
<sequence>MWLINTETMKLESVVDHWYEPYAILSHTWGDEEVSFQDWAQIEAGGPIAETLKKKAGYDKIQMTCHLARGEGLKYAWVDTCAIDKSSSAELSEAINSMFKWYGHSHICYAYLSDLESGSELQASLGQCRWFSRGWTLQELIAPQKVRFYDKTWVEVGTKSMLQQLLSEITKVNSEVLRDNNNLLLVPVGRKMSWAACRQTTRIEDVAYCLMGIFGVNMPLLYGEGPQAFTRLQEEIVKDSNDLSLFAWKSKGGSEFISGIFAYSPLDFLHCYDLKSQAGGDHSRKEVTITNIGLRAEGTFYHDAEQGEICILDLACCRGTGQATEWLCVRLEKVRGTFVRASSAHLHTSKSRLPWSKGSKRTIYIRKMLSLPETMETNGRFRESYSIRIRFGDSLGGLVSHHGNGVLPSRYWRRNGKEFSIDKGEFLGVFPLRFQLGSTSVRLVLVCGIGDYFVPGLRGLDQDWEVLFCELDPVHPWAKSLVELAHCDSIDGDEPLTESDRLGEIKDIIFTNLTDHFGSLSTRDLARLSSVMIDDPASKGKKQHKLFLVTHRIINSGKPNDPISIVVTLKYEVIRRD</sequence>
<dbReference type="PANTHER" id="PTHR10622">
    <property type="entry name" value="HET DOMAIN-CONTAINING PROTEIN"/>
    <property type="match status" value="1"/>
</dbReference>
<protein>
    <recommendedName>
        <fullName evidence="5">Heterokaryon incompatibility domain-containing protein</fullName>
    </recommendedName>
</protein>
<dbReference type="Pfam" id="PF06985">
    <property type="entry name" value="HET"/>
    <property type="match status" value="1"/>
</dbReference>
<organism evidence="3 4">
    <name type="scientific">Rhinocladiella mackenziei CBS 650.93</name>
    <dbReference type="NCBI Taxonomy" id="1442369"/>
    <lineage>
        <taxon>Eukaryota</taxon>
        <taxon>Fungi</taxon>
        <taxon>Dikarya</taxon>
        <taxon>Ascomycota</taxon>
        <taxon>Pezizomycotina</taxon>
        <taxon>Eurotiomycetes</taxon>
        <taxon>Chaetothyriomycetidae</taxon>
        <taxon>Chaetothyriales</taxon>
        <taxon>Herpotrichiellaceae</taxon>
        <taxon>Rhinocladiella</taxon>
    </lineage>
</organism>
<name>A0A0D2JCS1_9EURO</name>
<dbReference type="STRING" id="1442369.A0A0D2JCS1"/>
<keyword evidence="4" id="KW-1185">Reference proteome</keyword>
<dbReference type="VEuPathDB" id="FungiDB:Z518_04891"/>
<dbReference type="OrthoDB" id="674604at2759"/>
<dbReference type="Pfam" id="PF26640">
    <property type="entry name" value="DUF8212"/>
    <property type="match status" value="1"/>
</dbReference>
<dbReference type="PANTHER" id="PTHR10622:SF12">
    <property type="entry name" value="HET DOMAIN-CONTAINING PROTEIN"/>
    <property type="match status" value="1"/>
</dbReference>
<evidence type="ECO:0000313" key="3">
    <source>
        <dbReference type="EMBL" id="KIX06915.1"/>
    </source>
</evidence>
<dbReference type="HOGENOM" id="CLU_000288_138_11_1"/>
<dbReference type="InterPro" id="IPR010730">
    <property type="entry name" value="HET"/>
</dbReference>
<dbReference type="EMBL" id="KN847477">
    <property type="protein sequence ID" value="KIX06915.1"/>
    <property type="molecule type" value="Genomic_DNA"/>
</dbReference>
<evidence type="ECO:0008006" key="5">
    <source>
        <dbReference type="Google" id="ProtNLM"/>
    </source>
</evidence>
<dbReference type="InterPro" id="IPR058525">
    <property type="entry name" value="DUF8212"/>
</dbReference>
<accession>A0A0D2JCS1</accession>
<reference evidence="3 4" key="1">
    <citation type="submission" date="2015-01" db="EMBL/GenBank/DDBJ databases">
        <title>The Genome Sequence of Rhinocladiella mackenzie CBS 650.93.</title>
        <authorList>
            <consortium name="The Broad Institute Genomics Platform"/>
            <person name="Cuomo C."/>
            <person name="de Hoog S."/>
            <person name="Gorbushina A."/>
            <person name="Stielow B."/>
            <person name="Teixiera M."/>
            <person name="Abouelleil A."/>
            <person name="Chapman S.B."/>
            <person name="Priest M."/>
            <person name="Young S.K."/>
            <person name="Wortman J."/>
            <person name="Nusbaum C."/>
            <person name="Birren B."/>
        </authorList>
    </citation>
    <scope>NUCLEOTIDE SEQUENCE [LARGE SCALE GENOMIC DNA]</scope>
    <source>
        <strain evidence="3 4">CBS 650.93</strain>
    </source>
</reference>
<dbReference type="Proteomes" id="UP000053617">
    <property type="component" value="Unassembled WGS sequence"/>
</dbReference>
<dbReference type="GeneID" id="25292962"/>
<dbReference type="RefSeq" id="XP_013274051.1">
    <property type="nucleotide sequence ID" value="XM_013418597.1"/>
</dbReference>
<dbReference type="AlphaFoldDB" id="A0A0D2JCS1"/>
<evidence type="ECO:0000259" key="2">
    <source>
        <dbReference type="Pfam" id="PF26640"/>
    </source>
</evidence>